<evidence type="ECO:0000256" key="3">
    <source>
        <dbReference type="ARBA" id="ARBA00022807"/>
    </source>
</evidence>
<dbReference type="PANTHER" id="PTHR46143:SF1">
    <property type="entry name" value="CALPAIN-7"/>
    <property type="match status" value="1"/>
</dbReference>
<feature type="domain" description="Calpain catalytic" evidence="7">
    <location>
        <begin position="349"/>
        <end position="715"/>
    </location>
</feature>
<evidence type="ECO:0000256" key="4">
    <source>
        <dbReference type="PROSITE-ProRule" id="PRU00239"/>
    </source>
</evidence>
<evidence type="ECO:0000313" key="8">
    <source>
        <dbReference type="EMBL" id="KAK2960877.1"/>
    </source>
</evidence>
<dbReference type="InterPro" id="IPR001300">
    <property type="entry name" value="Peptidase_C2_calpain_cat"/>
</dbReference>
<feature type="domain" description="UBC core" evidence="6">
    <location>
        <begin position="4"/>
        <end position="152"/>
    </location>
</feature>
<evidence type="ECO:0000256" key="5">
    <source>
        <dbReference type="SAM" id="MobiDB-lite"/>
    </source>
</evidence>
<dbReference type="CDD" id="cd23799">
    <property type="entry name" value="UBCc_UBE2J"/>
    <property type="match status" value="1"/>
</dbReference>
<dbReference type="Pfam" id="PF00179">
    <property type="entry name" value="UQ_con"/>
    <property type="match status" value="1"/>
</dbReference>
<dbReference type="PANTHER" id="PTHR46143">
    <property type="entry name" value="CALPAIN-7"/>
    <property type="match status" value="1"/>
</dbReference>
<dbReference type="SMART" id="SM00212">
    <property type="entry name" value="UBCc"/>
    <property type="match status" value="1"/>
</dbReference>
<accession>A0ABQ9YAX7</accession>
<dbReference type="Pfam" id="PF00648">
    <property type="entry name" value="Peptidase_C2"/>
    <property type="match status" value="1"/>
</dbReference>
<dbReference type="SUPFAM" id="SSF54001">
    <property type="entry name" value="Cysteine proteinases"/>
    <property type="match status" value="1"/>
</dbReference>
<name>A0ABQ9YAX7_9EUKA</name>
<sequence>MSKTGTTRLLKSLQLIQKNPIPRVITIPLPQNIFQWHFVIYGEDGTSYEGGEYHGTIIFPKDYPFQPPDIYMFTPTGRFNTETKICMSMTSFHKDTWNPLWSVDSLILGFQSFMYEESNGVGSIRATNAERKKLAEQSREWNRKRQGENSHKDRDYVTALRCYSRCLSILSAEQSKLPESDSISALISTQISTISPRILAFVKDFSSVLSTHRHHTSSLFDPFQISSLTGGYVYDLGNLTPVELSRTIFRPPNPQQLFALCELYFLCGVRALELKEKAEAFTFFTEALYLLKDLKNENYPPEIQTKIKSRMKSALDQAEKLKAQVKSTAHILNSSLTLEEKQIILDSSIIMNTSFPIFTSSLPHNTSPEACNSHRFPTFRLSQHQLSFNSTFISFPTLLSSTNKNHYPTVFGTFNPGTITQTVVGDCSFLSSLAVLALAEKKTGQRLLTKLIYPQDQNGNAFYPQNGIFTVRLFVNGVWRSTMVNDSFPATTMQIGGNHLFGIPSSSTQQPQYSLLCSHSTIPSEMWVSILEKAYLQVFGANYDFNGSQSGVDIHILSGWIPDRWSLKEENKIKLQQKLDSKPAEERIKFLAEKKEKKWRKIQSGMELNMAVVTISTRCLSTQEMDDTGLLTNHAYAVMSTVEVGPNKMVQMRNPWGFSRWKGRFGVISAAWTPELLQKCHYSTDLAQRQDDGIFWIEFEDILKYFDNVNISWSPSLFNFKTAIHLRITPEQLKLPYQLHLAHFPQVLVQKKQNQTIWLLLTRHITDLDIKPTTSSTKKPSTAIRLCFHSTIRATSEKGQGNSEILVEPYVQRLIVFPSLEEKICHYEDYHILEKIPSTFEGFLSVGSDWDEEDWRGGEGSGSRWCLNPLFSAATHSELYQQKQNEMARSSSQGRAQTEQTLSHRESEHILTIPQQWLEEKRTSLMNMSPATPASRTALPFGSPPTPSHMPPIPSMGSPYPNLPPPLPPSTNSSPFIPSSTPYKQFHSSQSSSLFPPPLFLYLSSSIFSPQFILTLTRKNTDIRTHYLAENGQIRKDRAQKEKEEKESGFAIAEDLSRRLLIWVETTSQIPFHFTTLHLKQPPKKGEEEKTRYLQPLEGNLPLKQFISSFVTDCTPMTAKEEDDTHFLVVVSPQLSKLDYSSFKSSPLDQSPQPTPSPSSPTLSITDPNSLMIHAVPPEGFSISLTQLPSPTASLPFCACCTGFVIPTILSTTPNPASDTPADIVTTNVLFDLKDSSNKEPCVVHVMFLAINTTCAFFSSSVSITSIDDLALFGHSEYHSLISGTTFNTIVLAELRAKENRERQLPETERGNCGRVLSKPELVKARKVTFPSTLFPFLESPLRCGQILPKTPFRDSQNSTGGTDAGYVLSCVTIESTCRITGGEKALIRVQTTTKQPCSYVMFVWSEREGVASSLD</sequence>
<dbReference type="PROSITE" id="PS50127">
    <property type="entry name" value="UBC_2"/>
    <property type="match status" value="1"/>
</dbReference>
<dbReference type="InterPro" id="IPR022684">
    <property type="entry name" value="Calpain_cysteine_protease"/>
</dbReference>
<keyword evidence="9" id="KW-1185">Reference proteome</keyword>
<dbReference type="Gene3D" id="3.90.70.10">
    <property type="entry name" value="Cysteine proteinases"/>
    <property type="match status" value="1"/>
</dbReference>
<dbReference type="InterPro" id="IPR038765">
    <property type="entry name" value="Papain-like_cys_pep_sf"/>
</dbReference>
<comment type="caution">
    <text evidence="8">The sequence shown here is derived from an EMBL/GenBank/DDBJ whole genome shotgun (WGS) entry which is preliminary data.</text>
</comment>
<reference evidence="8 9" key="1">
    <citation type="journal article" date="2022" name="bioRxiv">
        <title>Genomics of Preaxostyla Flagellates Illuminates Evolutionary Transitions and the Path Towards Mitochondrial Loss.</title>
        <authorList>
            <person name="Novak L.V.F."/>
            <person name="Treitli S.C."/>
            <person name="Pyrih J."/>
            <person name="Halakuc P."/>
            <person name="Pipaliya S.V."/>
            <person name="Vacek V."/>
            <person name="Brzon O."/>
            <person name="Soukal P."/>
            <person name="Eme L."/>
            <person name="Dacks J.B."/>
            <person name="Karnkowska A."/>
            <person name="Elias M."/>
            <person name="Hampl V."/>
        </authorList>
    </citation>
    <scope>NUCLEOTIDE SEQUENCE [LARGE SCALE GENOMIC DNA]</scope>
    <source>
        <strain evidence="8">NAU3</strain>
        <tissue evidence="8">Gut</tissue>
    </source>
</reference>
<dbReference type="SUPFAM" id="SSF116846">
    <property type="entry name" value="MIT domain"/>
    <property type="match status" value="1"/>
</dbReference>
<dbReference type="EC" id="2.3.2.23" evidence="8"/>
<keyword evidence="8" id="KW-0808">Transferase</keyword>
<evidence type="ECO:0000313" key="9">
    <source>
        <dbReference type="Proteomes" id="UP001281761"/>
    </source>
</evidence>
<organism evidence="8 9">
    <name type="scientific">Blattamonas nauphoetae</name>
    <dbReference type="NCBI Taxonomy" id="2049346"/>
    <lineage>
        <taxon>Eukaryota</taxon>
        <taxon>Metamonada</taxon>
        <taxon>Preaxostyla</taxon>
        <taxon>Oxymonadida</taxon>
        <taxon>Blattamonas</taxon>
    </lineage>
</organism>
<keyword evidence="3 4" id="KW-0788">Thiol protease</keyword>
<keyword evidence="1 4" id="KW-0645">Protease</keyword>
<protein>
    <submittedName>
        <fullName evidence="8">Ubiquitin-conjugating enzyme E2 J2</fullName>
        <ecNumber evidence="8">2.3.2.23</ecNumber>
    </submittedName>
</protein>
<evidence type="ECO:0000256" key="2">
    <source>
        <dbReference type="ARBA" id="ARBA00022801"/>
    </source>
</evidence>
<dbReference type="GO" id="GO:0061631">
    <property type="term" value="F:ubiquitin conjugating enzyme activity"/>
    <property type="evidence" value="ECO:0007669"/>
    <property type="project" value="UniProtKB-EC"/>
</dbReference>
<feature type="active site" evidence="4">
    <location>
        <position position="427"/>
    </location>
</feature>
<dbReference type="PRINTS" id="PR00704">
    <property type="entry name" value="CALPAIN"/>
</dbReference>
<dbReference type="Gene3D" id="3.10.110.10">
    <property type="entry name" value="Ubiquitin Conjugating Enzyme"/>
    <property type="match status" value="1"/>
</dbReference>
<dbReference type="PROSITE" id="PS50203">
    <property type="entry name" value="CALPAIN_CAT"/>
    <property type="match status" value="1"/>
</dbReference>
<dbReference type="SUPFAM" id="SSF54495">
    <property type="entry name" value="UBC-like"/>
    <property type="match status" value="1"/>
</dbReference>
<proteinExistence type="predicted"/>
<dbReference type="InterPro" id="IPR016135">
    <property type="entry name" value="UBQ-conjugating_enzyme/RWD"/>
</dbReference>
<feature type="active site" evidence="4">
    <location>
        <position position="634"/>
    </location>
</feature>
<evidence type="ECO:0000256" key="1">
    <source>
        <dbReference type="ARBA" id="ARBA00022670"/>
    </source>
</evidence>
<dbReference type="SMART" id="SM00230">
    <property type="entry name" value="CysPc"/>
    <property type="match status" value="1"/>
</dbReference>
<dbReference type="Proteomes" id="UP001281761">
    <property type="component" value="Unassembled WGS sequence"/>
</dbReference>
<feature type="region of interest" description="Disordered" evidence="5">
    <location>
        <begin position="882"/>
        <end position="907"/>
    </location>
</feature>
<feature type="compositionally biased region" description="Polar residues" evidence="5">
    <location>
        <begin position="882"/>
        <end position="901"/>
    </location>
</feature>
<evidence type="ECO:0000259" key="6">
    <source>
        <dbReference type="PROSITE" id="PS50127"/>
    </source>
</evidence>
<dbReference type="InterPro" id="IPR000608">
    <property type="entry name" value="UBC"/>
</dbReference>
<keyword evidence="8" id="KW-0012">Acyltransferase</keyword>
<keyword evidence="2 4" id="KW-0378">Hydrolase</keyword>
<feature type="active site" evidence="4">
    <location>
        <position position="654"/>
    </location>
</feature>
<evidence type="ECO:0000259" key="7">
    <source>
        <dbReference type="PROSITE" id="PS50203"/>
    </source>
</evidence>
<dbReference type="EMBL" id="JARBJD010000020">
    <property type="protein sequence ID" value="KAK2960877.1"/>
    <property type="molecule type" value="Genomic_DNA"/>
</dbReference>
<gene>
    <name evidence="8" type="ORF">BLNAU_4274</name>
</gene>
<dbReference type="InterPro" id="IPR036181">
    <property type="entry name" value="MIT_dom_sf"/>
</dbReference>
<feature type="region of interest" description="Disordered" evidence="5">
    <location>
        <begin position="1143"/>
        <end position="1168"/>
    </location>
</feature>
<dbReference type="InterPro" id="IPR051297">
    <property type="entry name" value="PalB/RIM13"/>
</dbReference>